<feature type="non-terminal residue" evidence="2">
    <location>
        <position position="1"/>
    </location>
</feature>
<name>A0A564ZE48_HYMDI</name>
<evidence type="ECO:0008006" key="4">
    <source>
        <dbReference type="Google" id="ProtNLM"/>
    </source>
</evidence>
<evidence type="ECO:0000313" key="3">
    <source>
        <dbReference type="Proteomes" id="UP000321570"/>
    </source>
</evidence>
<dbReference type="PANTHER" id="PTHR21696:SF2">
    <property type="entry name" value="PROTEIN UNC-79 HOMOLOG"/>
    <property type="match status" value="1"/>
</dbReference>
<proteinExistence type="predicted"/>
<feature type="non-terminal residue" evidence="2">
    <location>
        <position position="93"/>
    </location>
</feature>
<dbReference type="EMBL" id="CABIJS010000710">
    <property type="protein sequence ID" value="VUZ57118.1"/>
    <property type="molecule type" value="Genomic_DNA"/>
</dbReference>
<keyword evidence="1" id="KW-0472">Membrane</keyword>
<accession>A0A564ZE48</accession>
<keyword evidence="3" id="KW-1185">Reference proteome</keyword>
<dbReference type="Proteomes" id="UP000321570">
    <property type="component" value="Unassembled WGS sequence"/>
</dbReference>
<organism evidence="2 3">
    <name type="scientific">Hymenolepis diminuta</name>
    <name type="common">Rat tapeworm</name>
    <dbReference type="NCBI Taxonomy" id="6216"/>
    <lineage>
        <taxon>Eukaryota</taxon>
        <taxon>Metazoa</taxon>
        <taxon>Spiralia</taxon>
        <taxon>Lophotrochozoa</taxon>
        <taxon>Platyhelminthes</taxon>
        <taxon>Cestoda</taxon>
        <taxon>Eucestoda</taxon>
        <taxon>Cyclophyllidea</taxon>
        <taxon>Hymenolepididae</taxon>
        <taxon>Hymenolepis</taxon>
    </lineage>
</organism>
<sequence>SGGTAGSANTNTVASLTIQASFVLYLVEHCLIPTLWDLLTAEYTHLSSWVVPLLLQAITVPGMALVFWRLVDHECTHAEWKVRFDATEKIYCL</sequence>
<evidence type="ECO:0000313" key="2">
    <source>
        <dbReference type="EMBL" id="VUZ57118.1"/>
    </source>
</evidence>
<keyword evidence="1" id="KW-0812">Transmembrane</keyword>
<dbReference type="PANTHER" id="PTHR21696">
    <property type="entry name" value="PROTEIN UNC-79 HOMOLOG"/>
    <property type="match status" value="1"/>
</dbReference>
<keyword evidence="1" id="KW-1133">Transmembrane helix</keyword>
<protein>
    <recommendedName>
        <fullName evidence="4">XK-related protein</fullName>
    </recommendedName>
</protein>
<evidence type="ECO:0000256" key="1">
    <source>
        <dbReference type="SAM" id="Phobius"/>
    </source>
</evidence>
<gene>
    <name evidence="2" type="ORF">WMSIL1_LOCUS14608</name>
</gene>
<feature type="transmembrane region" description="Helical" evidence="1">
    <location>
        <begin position="49"/>
        <end position="71"/>
    </location>
</feature>
<dbReference type="AlphaFoldDB" id="A0A564ZE48"/>
<reference evidence="2 3" key="1">
    <citation type="submission" date="2019-07" db="EMBL/GenBank/DDBJ databases">
        <authorList>
            <person name="Jastrzebski P J."/>
            <person name="Paukszto L."/>
            <person name="Jastrzebski P J."/>
        </authorList>
    </citation>
    <scope>NUCLEOTIDE SEQUENCE [LARGE SCALE GENOMIC DNA]</scope>
    <source>
        <strain evidence="2 3">WMS-il1</strain>
    </source>
</reference>
<dbReference type="InterPro" id="IPR024855">
    <property type="entry name" value="UNC79"/>
</dbReference>